<accession>A0A1C6V823</accession>
<evidence type="ECO:0000313" key="4">
    <source>
        <dbReference type="Proteomes" id="UP000198605"/>
    </source>
</evidence>
<gene>
    <name evidence="3" type="ORF">GA0070603_3413</name>
</gene>
<dbReference type="AlphaFoldDB" id="A0A1C6V823"/>
<reference evidence="4" key="1">
    <citation type="submission" date="2016-06" db="EMBL/GenBank/DDBJ databases">
        <authorList>
            <person name="Varghese N."/>
            <person name="Submissions Spin"/>
        </authorList>
    </citation>
    <scope>NUCLEOTIDE SEQUENCE [LARGE SCALE GENOMIC DNA]</scope>
    <source>
        <strain evidence="4">DSM 44151</strain>
    </source>
</reference>
<feature type="region of interest" description="Disordered" evidence="1">
    <location>
        <begin position="1"/>
        <end position="30"/>
    </location>
</feature>
<proteinExistence type="predicted"/>
<keyword evidence="2" id="KW-0472">Membrane</keyword>
<keyword evidence="2" id="KW-0812">Transmembrane</keyword>
<organism evidence="3 4">
    <name type="scientific">Micromonospora chersina</name>
    <dbReference type="NCBI Taxonomy" id="47854"/>
    <lineage>
        <taxon>Bacteria</taxon>
        <taxon>Bacillati</taxon>
        <taxon>Actinomycetota</taxon>
        <taxon>Actinomycetes</taxon>
        <taxon>Micromonosporales</taxon>
        <taxon>Micromonosporaceae</taxon>
        <taxon>Micromonospora</taxon>
    </lineage>
</organism>
<feature type="compositionally biased region" description="Low complexity" evidence="1">
    <location>
        <begin position="1"/>
        <end position="15"/>
    </location>
</feature>
<name>A0A1C6V823_9ACTN</name>
<protein>
    <submittedName>
        <fullName evidence="3">Uncharacterized protein</fullName>
    </submittedName>
</protein>
<sequence>MRGGRAAPRAVATARVTREPPVSGLPGPVARGIASPVTGARHAEPMEPATMMFQPPDVTGAIFVDGSGRRGRRLRRAVYALVAVLLVLLAAFWLLQGLDVFEFGT</sequence>
<feature type="transmembrane region" description="Helical" evidence="2">
    <location>
        <begin position="77"/>
        <end position="95"/>
    </location>
</feature>
<dbReference type="EMBL" id="FMIB01000002">
    <property type="protein sequence ID" value="SCL62489.1"/>
    <property type="molecule type" value="Genomic_DNA"/>
</dbReference>
<evidence type="ECO:0000256" key="2">
    <source>
        <dbReference type="SAM" id="Phobius"/>
    </source>
</evidence>
<keyword evidence="4" id="KW-1185">Reference proteome</keyword>
<dbReference type="STRING" id="47854.GA0070603_3413"/>
<keyword evidence="2" id="KW-1133">Transmembrane helix</keyword>
<dbReference type="Proteomes" id="UP000198605">
    <property type="component" value="Unassembled WGS sequence"/>
</dbReference>
<evidence type="ECO:0000313" key="3">
    <source>
        <dbReference type="EMBL" id="SCL62489.1"/>
    </source>
</evidence>
<evidence type="ECO:0000256" key="1">
    <source>
        <dbReference type="SAM" id="MobiDB-lite"/>
    </source>
</evidence>